<evidence type="ECO:0000313" key="1">
    <source>
        <dbReference type="EMBL" id="KZT76851.1"/>
    </source>
</evidence>
<name>A0A2Z6ZVF0_9LAMI</name>
<accession>A0A2Z6ZVF0</accession>
<sequence length="116" mass="12497">MAGIRWALPRAIVVCRCPPAFRIDCAMMEWPPRCCAPWMLHDCSIGGRPLVEPLRSPLRAMGAGCTTMRAGRAMGARRCARPRIALGVALRGCRREFFLGGAAAGGRRTGEAPAMS</sequence>
<proteinExistence type="predicted"/>
<dbReference type="EMBL" id="KV087610">
    <property type="protein sequence ID" value="KZT76851.1"/>
    <property type="molecule type" value="Genomic_DNA"/>
</dbReference>
<keyword evidence="2" id="KW-1185">Reference proteome</keyword>
<gene>
    <name evidence="1" type="ORF">F511_46125</name>
</gene>
<dbReference type="AlphaFoldDB" id="A0A2Z6ZVF0"/>
<dbReference type="Proteomes" id="UP000250235">
    <property type="component" value="Unassembled WGS sequence"/>
</dbReference>
<organism evidence="1 2">
    <name type="scientific">Dorcoceras hygrometricum</name>
    <dbReference type="NCBI Taxonomy" id="472368"/>
    <lineage>
        <taxon>Eukaryota</taxon>
        <taxon>Viridiplantae</taxon>
        <taxon>Streptophyta</taxon>
        <taxon>Embryophyta</taxon>
        <taxon>Tracheophyta</taxon>
        <taxon>Spermatophyta</taxon>
        <taxon>Magnoliopsida</taxon>
        <taxon>eudicotyledons</taxon>
        <taxon>Gunneridae</taxon>
        <taxon>Pentapetalae</taxon>
        <taxon>asterids</taxon>
        <taxon>lamiids</taxon>
        <taxon>Lamiales</taxon>
        <taxon>Gesneriaceae</taxon>
        <taxon>Didymocarpoideae</taxon>
        <taxon>Trichosporeae</taxon>
        <taxon>Loxocarpinae</taxon>
        <taxon>Dorcoceras</taxon>
    </lineage>
</organism>
<protein>
    <submittedName>
        <fullName evidence="1">Methyl-CpG-binding domain-containing protein 9</fullName>
    </submittedName>
</protein>
<reference evidence="1 2" key="1">
    <citation type="journal article" date="2015" name="Proc. Natl. Acad. Sci. U.S.A.">
        <title>The resurrection genome of Boea hygrometrica: A blueprint for survival of dehydration.</title>
        <authorList>
            <person name="Xiao L."/>
            <person name="Yang G."/>
            <person name="Zhang L."/>
            <person name="Yang X."/>
            <person name="Zhao S."/>
            <person name="Ji Z."/>
            <person name="Zhou Q."/>
            <person name="Hu M."/>
            <person name="Wang Y."/>
            <person name="Chen M."/>
            <person name="Xu Y."/>
            <person name="Jin H."/>
            <person name="Xiao X."/>
            <person name="Hu G."/>
            <person name="Bao F."/>
            <person name="Hu Y."/>
            <person name="Wan P."/>
            <person name="Li L."/>
            <person name="Deng X."/>
            <person name="Kuang T."/>
            <person name="Xiang C."/>
            <person name="Zhu J.K."/>
            <person name="Oliver M.J."/>
            <person name="He Y."/>
        </authorList>
    </citation>
    <scope>NUCLEOTIDE SEQUENCE [LARGE SCALE GENOMIC DNA]</scope>
    <source>
        <strain evidence="2">cv. XS01</strain>
    </source>
</reference>
<evidence type="ECO:0000313" key="2">
    <source>
        <dbReference type="Proteomes" id="UP000250235"/>
    </source>
</evidence>